<dbReference type="KEGG" id="uma:UMAG_10951"/>
<dbReference type="Proteomes" id="UP000000561">
    <property type="component" value="Chromosome 6"/>
</dbReference>
<dbReference type="GeneID" id="23566902"/>
<protein>
    <recommendedName>
        <fullName evidence="4">AMP-dependent synthetase/ligase domain-containing protein</fullName>
    </recommendedName>
</protein>
<dbReference type="STRING" id="237631.A0A0D1E0V2"/>
<name>A0A0D1E0V2_MYCMD</name>
<dbReference type="VEuPathDB" id="FungiDB:UMAG_10951"/>
<dbReference type="PANTHER" id="PTHR45527">
    <property type="entry name" value="NONRIBOSOMAL PEPTIDE SYNTHETASE"/>
    <property type="match status" value="1"/>
</dbReference>
<evidence type="ECO:0000256" key="1">
    <source>
        <dbReference type="ARBA" id="ARBA00023268"/>
    </source>
</evidence>
<dbReference type="PANTHER" id="PTHR45527:SF1">
    <property type="entry name" value="FATTY ACID SYNTHASE"/>
    <property type="match status" value="1"/>
</dbReference>
<organism evidence="2 3">
    <name type="scientific">Mycosarcoma maydis</name>
    <name type="common">Corn smut fungus</name>
    <name type="synonym">Ustilago maydis</name>
    <dbReference type="NCBI Taxonomy" id="5270"/>
    <lineage>
        <taxon>Eukaryota</taxon>
        <taxon>Fungi</taxon>
        <taxon>Dikarya</taxon>
        <taxon>Basidiomycota</taxon>
        <taxon>Ustilaginomycotina</taxon>
        <taxon>Ustilaginomycetes</taxon>
        <taxon>Ustilaginales</taxon>
        <taxon>Ustilaginaceae</taxon>
        <taxon>Mycosarcoma</taxon>
    </lineage>
</organism>
<dbReference type="Gene3D" id="3.30.300.30">
    <property type="match status" value="1"/>
</dbReference>
<dbReference type="InterPro" id="IPR045851">
    <property type="entry name" value="AMP-bd_C_sf"/>
</dbReference>
<dbReference type="OrthoDB" id="408177at2759"/>
<dbReference type="SUPFAM" id="SSF56801">
    <property type="entry name" value="Acetyl-CoA synthetase-like"/>
    <property type="match status" value="1"/>
</dbReference>
<reference evidence="2 3" key="1">
    <citation type="journal article" date="2006" name="Nature">
        <title>Insights from the genome of the biotrophic fungal plant pathogen Ustilago maydis.</title>
        <authorList>
            <person name="Kamper J."/>
            <person name="Kahmann R."/>
            <person name="Bolker M."/>
            <person name="Ma L.J."/>
            <person name="Brefort T."/>
            <person name="Saville B.J."/>
            <person name="Banuett F."/>
            <person name="Kronstad J.W."/>
            <person name="Gold S.E."/>
            <person name="Muller O."/>
            <person name="Perlin M.H."/>
            <person name="Wosten H.A."/>
            <person name="de Vries R."/>
            <person name="Ruiz-Herrera J."/>
            <person name="Reynaga-Pena C.G."/>
            <person name="Snetselaar K."/>
            <person name="McCann M."/>
            <person name="Perez-Martin J."/>
            <person name="Feldbrugge M."/>
            <person name="Basse C.W."/>
            <person name="Steinberg G."/>
            <person name="Ibeas J.I."/>
            <person name="Holloman W."/>
            <person name="Guzman P."/>
            <person name="Farman M."/>
            <person name="Stajich J.E."/>
            <person name="Sentandreu R."/>
            <person name="Gonzalez-Prieto J.M."/>
            <person name="Kennell J.C."/>
            <person name="Molina L."/>
            <person name="Schirawski J."/>
            <person name="Mendoza-Mendoza A."/>
            <person name="Greilinger D."/>
            <person name="Munch K."/>
            <person name="Rossel N."/>
            <person name="Scherer M."/>
            <person name="Vranes M."/>
            <person name="Ladendorf O."/>
            <person name="Vincon V."/>
            <person name="Fuchs U."/>
            <person name="Sandrock B."/>
            <person name="Meng S."/>
            <person name="Ho E.C."/>
            <person name="Cahill M.J."/>
            <person name="Boyce K.J."/>
            <person name="Klose J."/>
            <person name="Klosterman S.J."/>
            <person name="Deelstra H.J."/>
            <person name="Ortiz-Castellanos L."/>
            <person name="Li W."/>
            <person name="Sanchez-Alonso P."/>
            <person name="Schreier P.H."/>
            <person name="Hauser-Hahn I."/>
            <person name="Vaupel M."/>
            <person name="Koopmann E."/>
            <person name="Friedrich G."/>
            <person name="Voss H."/>
            <person name="Schluter T."/>
            <person name="Margolis J."/>
            <person name="Platt D."/>
            <person name="Swimmer C."/>
            <person name="Gnirke A."/>
            <person name="Chen F."/>
            <person name="Vysotskaia V."/>
            <person name="Mannhaupt G."/>
            <person name="Guldener U."/>
            <person name="Munsterkotter M."/>
            <person name="Haase D."/>
            <person name="Oesterheld M."/>
            <person name="Mewes H.W."/>
            <person name="Mauceli E.W."/>
            <person name="DeCaprio D."/>
            <person name="Wade C.M."/>
            <person name="Butler J."/>
            <person name="Young S."/>
            <person name="Jaffe D.B."/>
            <person name="Calvo S."/>
            <person name="Nusbaum C."/>
            <person name="Galagan J."/>
            <person name="Birren B.W."/>
        </authorList>
    </citation>
    <scope>NUCLEOTIDE SEQUENCE [LARGE SCALE GENOMIC DNA]</scope>
    <source>
        <strain evidence="3">DSM 14603 / FGSC 9021 / UM521</strain>
    </source>
</reference>
<evidence type="ECO:0000313" key="3">
    <source>
        <dbReference type="Proteomes" id="UP000000561"/>
    </source>
</evidence>
<sequence length="262" mass="29142">MFGRPVDVSACTLLTRVPYNAIFQTPGALPLLLEADPLFTYQLICGGNKLTSQLAAQIADTYKAGNGYGPTKASIQCTKLRLARQPLESLLGNKELTRARFPPDPYDGAGNPATRMYRTGELRRFCADGEIEYQSQINGQVELFGLLIKTGKVKVVILDDPDLPSCTVVKVEQGDTHWLFAFVCIAKRLLDIVFADTAGWEKTSDPSQLWMAIHSSEESQAWLLRKEETKTRIALKLLEHMVLHWIVPVETMPRTASGKTDM</sequence>
<dbReference type="Gene3D" id="3.40.50.980">
    <property type="match status" value="1"/>
</dbReference>
<accession>A0A0D1E0V2</accession>
<keyword evidence="1" id="KW-0511">Multifunctional enzyme</keyword>
<dbReference type="EMBL" id="CM003145">
    <property type="protein sequence ID" value="KIS69486.1"/>
    <property type="molecule type" value="Genomic_DNA"/>
</dbReference>
<evidence type="ECO:0000313" key="2">
    <source>
        <dbReference type="EMBL" id="KIS69486.1"/>
    </source>
</evidence>
<proteinExistence type="predicted"/>
<dbReference type="Gene3D" id="2.30.38.10">
    <property type="entry name" value="Luciferase, Domain 3"/>
    <property type="match status" value="1"/>
</dbReference>
<dbReference type="AlphaFoldDB" id="A0A0D1E0V2"/>
<gene>
    <name evidence="2" type="ORF">UMAG_10951</name>
</gene>
<dbReference type="RefSeq" id="XP_011389210.1">
    <property type="nucleotide sequence ID" value="XM_011390908.1"/>
</dbReference>
<keyword evidence="3" id="KW-1185">Reference proteome</keyword>
<dbReference type="InParanoid" id="A0A0D1E0V2"/>
<evidence type="ECO:0008006" key="4">
    <source>
        <dbReference type="Google" id="ProtNLM"/>
    </source>
</evidence>